<feature type="transmembrane region" description="Helical" evidence="6">
    <location>
        <begin position="317"/>
        <end position="339"/>
    </location>
</feature>
<feature type="transmembrane region" description="Helical" evidence="6">
    <location>
        <begin position="278"/>
        <end position="297"/>
    </location>
</feature>
<evidence type="ECO:0000256" key="2">
    <source>
        <dbReference type="ARBA" id="ARBA00022475"/>
    </source>
</evidence>
<sequence>MKNSLLLLSGYAGKSATTLLILWGFARLSGAEGAGEFAYAMAVTFPVFILAELGLRNVLQTLRGGPPFRAYLALRIAAVALAVAGIGLAALWIDSFPPAAVLVPLLGLRAADSLLDICHGCLQAAGRIGAVARWMWTNTLLTVVAVAVPLAFELPAEAAIWGSFVASVVVLVPVTTWCLRTIDPAPWRANRADARRILGAGTSLGVSQGLASAMTYLPTIYLAASASAAVVGVFAVTQYVVTFANLFLSSIQQTQLRTLRAGLESGGVARLRALSQGVGLRQVGVGLGVALLALLAFPPVLPLVFGEEFTLTRWEFLPIALAVVALSVDYATTAPQLVLNRYRSRVGVAVVGLAAALVLAALTYGDATLLSAGYVVLAGVAARAVAGAVLLRRAL</sequence>
<dbReference type="Proteomes" id="UP000659061">
    <property type="component" value="Unassembled WGS sequence"/>
</dbReference>
<organism evidence="7 10">
    <name type="scientific">Aeromicrobium tamlense</name>
    <dbReference type="NCBI Taxonomy" id="375541"/>
    <lineage>
        <taxon>Bacteria</taxon>
        <taxon>Bacillati</taxon>
        <taxon>Actinomycetota</taxon>
        <taxon>Actinomycetes</taxon>
        <taxon>Propionibacteriales</taxon>
        <taxon>Nocardioidaceae</taxon>
        <taxon>Aeromicrobium</taxon>
    </lineage>
</organism>
<dbReference type="InterPro" id="IPR050833">
    <property type="entry name" value="Poly_Biosynth_Transport"/>
</dbReference>
<name>A0A8I0FW01_9ACTN</name>
<dbReference type="PANTHER" id="PTHR30250">
    <property type="entry name" value="PST FAMILY PREDICTED COLANIC ACID TRANSPORTER"/>
    <property type="match status" value="1"/>
</dbReference>
<feature type="transmembrane region" description="Helical" evidence="6">
    <location>
        <begin position="371"/>
        <end position="391"/>
    </location>
</feature>
<gene>
    <name evidence="8" type="ORF">BJ975_002858</name>
    <name evidence="7" type="ORF">IDH50_06445</name>
</gene>
<keyword evidence="5 6" id="KW-0472">Membrane</keyword>
<dbReference type="EMBL" id="JACBZN010000001">
    <property type="protein sequence ID" value="NYI39483.1"/>
    <property type="molecule type" value="Genomic_DNA"/>
</dbReference>
<reference evidence="8 9" key="1">
    <citation type="submission" date="2020-07" db="EMBL/GenBank/DDBJ databases">
        <title>Sequencing the genomes of 1000 actinobacteria strains.</title>
        <authorList>
            <person name="Klenk H.-P."/>
        </authorList>
    </citation>
    <scope>NUCLEOTIDE SEQUENCE [LARGE SCALE GENOMIC DNA]</scope>
    <source>
        <strain evidence="8 9">DSM 19087</strain>
    </source>
</reference>
<feature type="transmembrane region" description="Helical" evidence="6">
    <location>
        <begin position="223"/>
        <end position="248"/>
    </location>
</feature>
<dbReference type="GO" id="GO:0005886">
    <property type="term" value="C:plasma membrane"/>
    <property type="evidence" value="ECO:0007669"/>
    <property type="project" value="UniProtKB-SubCell"/>
</dbReference>
<feature type="transmembrane region" description="Helical" evidence="6">
    <location>
        <begin position="71"/>
        <end position="93"/>
    </location>
</feature>
<dbReference type="EMBL" id="JACWMT010000001">
    <property type="protein sequence ID" value="MBD1269860.1"/>
    <property type="molecule type" value="Genomic_DNA"/>
</dbReference>
<evidence type="ECO:0000256" key="6">
    <source>
        <dbReference type="SAM" id="Phobius"/>
    </source>
</evidence>
<evidence type="ECO:0000256" key="5">
    <source>
        <dbReference type="ARBA" id="ARBA00023136"/>
    </source>
</evidence>
<keyword evidence="3 6" id="KW-0812">Transmembrane</keyword>
<feature type="transmembrane region" description="Helical" evidence="6">
    <location>
        <begin position="5"/>
        <end position="25"/>
    </location>
</feature>
<dbReference type="PANTHER" id="PTHR30250:SF11">
    <property type="entry name" value="O-ANTIGEN TRANSPORTER-RELATED"/>
    <property type="match status" value="1"/>
</dbReference>
<dbReference type="Proteomes" id="UP000587211">
    <property type="component" value="Unassembled WGS sequence"/>
</dbReference>
<evidence type="ECO:0000256" key="1">
    <source>
        <dbReference type="ARBA" id="ARBA00004651"/>
    </source>
</evidence>
<evidence type="ECO:0000313" key="10">
    <source>
        <dbReference type="Proteomes" id="UP000659061"/>
    </source>
</evidence>
<evidence type="ECO:0000313" key="9">
    <source>
        <dbReference type="Proteomes" id="UP000587211"/>
    </source>
</evidence>
<feature type="transmembrane region" description="Helical" evidence="6">
    <location>
        <begin position="197"/>
        <end position="217"/>
    </location>
</feature>
<evidence type="ECO:0000256" key="3">
    <source>
        <dbReference type="ARBA" id="ARBA00022692"/>
    </source>
</evidence>
<feature type="transmembrane region" description="Helical" evidence="6">
    <location>
        <begin position="158"/>
        <end position="177"/>
    </location>
</feature>
<protein>
    <submittedName>
        <fullName evidence="8">O-antigen/teichoic acid export membrane protein</fullName>
    </submittedName>
</protein>
<accession>A0A8I0FW01</accession>
<evidence type="ECO:0000256" key="4">
    <source>
        <dbReference type="ARBA" id="ARBA00022989"/>
    </source>
</evidence>
<proteinExistence type="predicted"/>
<dbReference type="AlphaFoldDB" id="A0A8I0FW01"/>
<feature type="transmembrane region" description="Helical" evidence="6">
    <location>
        <begin position="346"/>
        <end position="365"/>
    </location>
</feature>
<evidence type="ECO:0000313" key="8">
    <source>
        <dbReference type="EMBL" id="NYI39483.1"/>
    </source>
</evidence>
<feature type="transmembrane region" description="Helical" evidence="6">
    <location>
        <begin position="37"/>
        <end position="59"/>
    </location>
</feature>
<comment type="subcellular location">
    <subcellularLocation>
        <location evidence="1">Cell membrane</location>
        <topology evidence="1">Multi-pass membrane protein</topology>
    </subcellularLocation>
</comment>
<reference evidence="7" key="2">
    <citation type="submission" date="2020-09" db="EMBL/GenBank/DDBJ databases">
        <title>Novel species in genus Aeromicrobium.</title>
        <authorList>
            <person name="Zhang G."/>
        </authorList>
    </citation>
    <scope>NUCLEOTIDE SEQUENCE</scope>
    <source>
        <strain evidence="7">SSW1-57</strain>
    </source>
</reference>
<keyword evidence="4 6" id="KW-1133">Transmembrane helix</keyword>
<keyword evidence="2" id="KW-1003">Cell membrane</keyword>
<keyword evidence="9" id="KW-1185">Reference proteome</keyword>
<evidence type="ECO:0000313" key="7">
    <source>
        <dbReference type="EMBL" id="MBD1269860.1"/>
    </source>
</evidence>
<comment type="caution">
    <text evidence="7">The sequence shown here is derived from an EMBL/GenBank/DDBJ whole genome shotgun (WGS) entry which is preliminary data.</text>
</comment>
<dbReference type="RefSeq" id="WP_179427174.1">
    <property type="nucleotide sequence ID" value="NZ_BAAAMP010000002.1"/>
</dbReference>